<dbReference type="EMBL" id="ABYJ02000021">
    <property type="protein sequence ID" value="EEV02681.1"/>
    <property type="molecule type" value="Genomic_DNA"/>
</dbReference>
<evidence type="ECO:0000313" key="2">
    <source>
        <dbReference type="Proteomes" id="UP000004828"/>
    </source>
</evidence>
<protein>
    <submittedName>
        <fullName evidence="1">Uncharacterized protein</fullName>
    </submittedName>
</protein>
<sequence length="49" mass="6096">MRSIVVIPCYHLVWYNIIKRYEGCRLVVIPCYHLVWYNFKKRYQSEAML</sequence>
<dbReference type="Proteomes" id="UP000004828">
    <property type="component" value="Unassembled WGS sequence"/>
</dbReference>
<accession>C7G691</accession>
<comment type="caution">
    <text evidence="1">The sequence shown here is derived from an EMBL/GenBank/DDBJ whole genome shotgun (WGS) entry which is preliminary data.</text>
</comment>
<proteinExistence type="predicted"/>
<evidence type="ECO:0000313" key="1">
    <source>
        <dbReference type="EMBL" id="EEV02681.1"/>
    </source>
</evidence>
<dbReference type="AlphaFoldDB" id="C7G691"/>
<dbReference type="HOGENOM" id="CLU_3140245_0_0_9"/>
<reference evidence="1 2" key="1">
    <citation type="submission" date="2009-08" db="EMBL/GenBank/DDBJ databases">
        <authorList>
            <person name="Weinstock G."/>
            <person name="Sodergren E."/>
            <person name="Clifton S."/>
            <person name="Fulton L."/>
            <person name="Fulton B."/>
            <person name="Courtney L."/>
            <person name="Fronick C."/>
            <person name="Harrison M."/>
            <person name="Strong C."/>
            <person name="Farmer C."/>
            <person name="Delahaunty K."/>
            <person name="Markovic C."/>
            <person name="Hall O."/>
            <person name="Minx P."/>
            <person name="Tomlinson C."/>
            <person name="Mitreva M."/>
            <person name="Nelson J."/>
            <person name="Hou S."/>
            <person name="Wollam A."/>
            <person name="Pepin K.H."/>
            <person name="Johnson M."/>
            <person name="Bhonagiri V."/>
            <person name="Nash W.E."/>
            <person name="Warren W."/>
            <person name="Chinwalla A."/>
            <person name="Mardis E.R."/>
            <person name="Wilson R.K."/>
        </authorList>
    </citation>
    <scope>NUCLEOTIDE SEQUENCE [LARGE SCALE GENOMIC DNA]</scope>
    <source>
        <strain evidence="1 2">L1-82</strain>
    </source>
</reference>
<gene>
    <name evidence="1" type="ORF">ROSINTL182_05403</name>
</gene>
<name>C7G691_9FIRM</name>
<organism evidence="1 2">
    <name type="scientific">Roseburia intestinalis L1-82</name>
    <dbReference type="NCBI Taxonomy" id="536231"/>
    <lineage>
        <taxon>Bacteria</taxon>
        <taxon>Bacillati</taxon>
        <taxon>Bacillota</taxon>
        <taxon>Clostridia</taxon>
        <taxon>Lachnospirales</taxon>
        <taxon>Lachnospiraceae</taxon>
        <taxon>Roseburia</taxon>
    </lineage>
</organism>